<accession>A0ABU8WTL6</accession>
<evidence type="ECO:0000256" key="1">
    <source>
        <dbReference type="SAM" id="MobiDB-lite"/>
    </source>
</evidence>
<evidence type="ECO:0000259" key="2">
    <source>
        <dbReference type="Pfam" id="PF14452"/>
    </source>
</evidence>
<keyword evidence="4" id="KW-1185">Reference proteome</keyword>
<dbReference type="Pfam" id="PF14452">
    <property type="entry name" value="Multi_ubiq"/>
    <property type="match status" value="1"/>
</dbReference>
<feature type="compositionally biased region" description="Polar residues" evidence="1">
    <location>
        <begin position="12"/>
        <end position="21"/>
    </location>
</feature>
<gene>
    <name evidence="3" type="ORF">WKW82_26265</name>
</gene>
<dbReference type="RefSeq" id="WP_340345416.1">
    <property type="nucleotide sequence ID" value="NZ_JBBKZT010000013.1"/>
</dbReference>
<organism evidence="3 4">
    <name type="scientific">Variovorax rhizosphaerae</name>
    <dbReference type="NCBI Taxonomy" id="1836200"/>
    <lineage>
        <taxon>Bacteria</taxon>
        <taxon>Pseudomonadati</taxon>
        <taxon>Pseudomonadota</taxon>
        <taxon>Betaproteobacteria</taxon>
        <taxon>Burkholderiales</taxon>
        <taxon>Comamonadaceae</taxon>
        <taxon>Variovorax</taxon>
    </lineage>
</organism>
<evidence type="ECO:0000313" key="3">
    <source>
        <dbReference type="EMBL" id="MEJ8850175.1"/>
    </source>
</evidence>
<evidence type="ECO:0000313" key="4">
    <source>
        <dbReference type="Proteomes" id="UP001385892"/>
    </source>
</evidence>
<feature type="region of interest" description="Disordered" evidence="1">
    <location>
        <begin position="1"/>
        <end position="22"/>
    </location>
</feature>
<comment type="caution">
    <text evidence="3">The sequence shown here is derived from an EMBL/GenBank/DDBJ whole genome shotgun (WGS) entry which is preliminary data.</text>
</comment>
<dbReference type="InterPro" id="IPR027802">
    <property type="entry name" value="Multi-ubiquitin_dom"/>
</dbReference>
<feature type="compositionally biased region" description="Basic and acidic residues" evidence="1">
    <location>
        <begin position="1"/>
        <end position="11"/>
    </location>
</feature>
<reference evidence="3 4" key="1">
    <citation type="submission" date="2024-03" db="EMBL/GenBank/DDBJ databases">
        <title>Novel species of the genus Variovorax.</title>
        <authorList>
            <person name="Liu Q."/>
            <person name="Xin Y.-H."/>
        </authorList>
    </citation>
    <scope>NUCLEOTIDE SEQUENCE [LARGE SCALE GENOMIC DNA]</scope>
    <source>
        <strain evidence="3 4">KACC 18900</strain>
    </source>
</reference>
<dbReference type="EMBL" id="JBBKZT010000013">
    <property type="protein sequence ID" value="MEJ8850175.1"/>
    <property type="molecule type" value="Genomic_DNA"/>
</dbReference>
<proteinExistence type="predicted"/>
<dbReference type="Proteomes" id="UP001385892">
    <property type="component" value="Unassembled WGS sequence"/>
</dbReference>
<protein>
    <submittedName>
        <fullName evidence="3">Multiubiquitin domain-containing protein</fullName>
    </submittedName>
</protein>
<feature type="domain" description="Multi-ubiquitin" evidence="2">
    <location>
        <begin position="76"/>
        <end position="147"/>
    </location>
</feature>
<name>A0ABU8WTL6_9BURK</name>
<sequence>MESQVRIHSDQKPYQSPNPTTGADLYELLSVKEGRVMYREVDGNAEDKLVRIDDPHIHLAEDAHFHTGSVPENYYLIYVNTEPFVVKHAEVRFEQVVKLAYPTPPGGTDPEFTVSFEHAKSKPHHGDLAKHGKVEVKKHGTIFDVGHTNRS</sequence>